<dbReference type="SMART" id="SM00256">
    <property type="entry name" value="FBOX"/>
    <property type="match status" value="1"/>
</dbReference>
<dbReference type="SUPFAM" id="SSF81383">
    <property type="entry name" value="F-box domain"/>
    <property type="match status" value="1"/>
</dbReference>
<proteinExistence type="predicted"/>
<dbReference type="InterPro" id="IPR006527">
    <property type="entry name" value="F-box-assoc_dom_typ1"/>
</dbReference>
<evidence type="ECO:0000256" key="2">
    <source>
        <dbReference type="ARBA" id="ARBA00022737"/>
    </source>
</evidence>
<accession>A0A445JPK1</accession>
<evidence type="ECO:0000256" key="1">
    <source>
        <dbReference type="ARBA" id="ARBA00022441"/>
    </source>
</evidence>
<evidence type="ECO:0000259" key="3">
    <source>
        <dbReference type="PROSITE" id="PS50181"/>
    </source>
</evidence>
<dbReference type="NCBIfam" id="TIGR01640">
    <property type="entry name" value="F_box_assoc_1"/>
    <property type="match status" value="1"/>
</dbReference>
<keyword evidence="1" id="KW-0880">Kelch repeat</keyword>
<dbReference type="PANTHER" id="PTHR31672">
    <property type="entry name" value="BNACNNG10540D PROTEIN"/>
    <property type="match status" value="1"/>
</dbReference>
<dbReference type="CDD" id="cd22157">
    <property type="entry name" value="F-box_AtFBW1-like"/>
    <property type="match status" value="1"/>
</dbReference>
<dbReference type="InterPro" id="IPR036047">
    <property type="entry name" value="F-box-like_dom_sf"/>
</dbReference>
<dbReference type="PANTHER" id="PTHR31672:SF13">
    <property type="entry name" value="F-BOX PROTEIN CPR30-LIKE"/>
    <property type="match status" value="1"/>
</dbReference>
<dbReference type="FunFam" id="1.20.1280.50:FF:000008">
    <property type="entry name" value="F-box only protein 6"/>
    <property type="match status" value="1"/>
</dbReference>
<comment type="caution">
    <text evidence="4">The sequence shown here is derived from an EMBL/GenBank/DDBJ whole genome shotgun (WGS) entry which is preliminary data.</text>
</comment>
<name>A0A445JPK1_GLYSO</name>
<protein>
    <submittedName>
        <fullName evidence="4">F-box/kelch-repeat protein</fullName>
    </submittedName>
</protein>
<dbReference type="Gene3D" id="1.20.1280.50">
    <property type="match status" value="1"/>
</dbReference>
<dbReference type="Proteomes" id="UP000289340">
    <property type="component" value="Chromosome 8"/>
</dbReference>
<dbReference type="EMBL" id="QZWG01000008">
    <property type="protein sequence ID" value="RZC00288.1"/>
    <property type="molecule type" value="Genomic_DNA"/>
</dbReference>
<gene>
    <name evidence="4" type="ORF">D0Y65_022579</name>
</gene>
<evidence type="ECO:0000313" key="4">
    <source>
        <dbReference type="EMBL" id="RZC00288.1"/>
    </source>
</evidence>
<dbReference type="InterPro" id="IPR017451">
    <property type="entry name" value="F-box-assoc_interact_dom"/>
</dbReference>
<organism evidence="4 5">
    <name type="scientific">Glycine soja</name>
    <name type="common">Wild soybean</name>
    <dbReference type="NCBI Taxonomy" id="3848"/>
    <lineage>
        <taxon>Eukaryota</taxon>
        <taxon>Viridiplantae</taxon>
        <taxon>Streptophyta</taxon>
        <taxon>Embryophyta</taxon>
        <taxon>Tracheophyta</taxon>
        <taxon>Spermatophyta</taxon>
        <taxon>Magnoliopsida</taxon>
        <taxon>eudicotyledons</taxon>
        <taxon>Gunneridae</taxon>
        <taxon>Pentapetalae</taxon>
        <taxon>rosids</taxon>
        <taxon>fabids</taxon>
        <taxon>Fabales</taxon>
        <taxon>Fabaceae</taxon>
        <taxon>Papilionoideae</taxon>
        <taxon>50 kb inversion clade</taxon>
        <taxon>NPAAA clade</taxon>
        <taxon>indigoferoid/millettioid clade</taxon>
        <taxon>Phaseoleae</taxon>
        <taxon>Glycine</taxon>
        <taxon>Glycine subgen. Soja</taxon>
    </lineage>
</organism>
<dbReference type="PROSITE" id="PS50181">
    <property type="entry name" value="FBOX"/>
    <property type="match status" value="1"/>
</dbReference>
<dbReference type="Pfam" id="PF00646">
    <property type="entry name" value="F-box"/>
    <property type="match status" value="1"/>
</dbReference>
<keyword evidence="2" id="KW-0677">Repeat</keyword>
<dbReference type="AlphaFoldDB" id="A0A445JPK1"/>
<evidence type="ECO:0000313" key="5">
    <source>
        <dbReference type="Proteomes" id="UP000289340"/>
    </source>
</evidence>
<sequence length="397" mass="46516">MKMSLAEYLSYVPDDLIVEILSRLPVKDLMRFRCVCKTWKSIIFDRSFVKKHLERSSKKIHLIITREEVLYDGFDYDYGDAYAIPYSINQLFENPSSDVDEDDYYQLNGYWIIGSCNGLVCLGGYHGEEDTIYEYWVQFWNPATRMKSRKSPRLHVNPCCQGFDPSNSIGFGFLYDDLSAIYKVVSVLSNCRSKKTEVWVYNLGGNCWTNIFSCPNFPILRQNGRLVNGTINWLAIDMSSSHYEERNDIIDPLVIFSVDLQKDTYKYLLLPKGLDQIPDNDQLRIVELRDRLCLYHDRNATHFVVWQMREFGVEKSWTLLMKVTYNHLQIPYPPDRPLLPFCISENGEVLMLVNNDVLNMTFYNRRNNRVEVIPIPNNNAWWQATNYIPSLVSPFQN</sequence>
<feature type="domain" description="F-box" evidence="3">
    <location>
        <begin position="6"/>
        <end position="52"/>
    </location>
</feature>
<keyword evidence="5" id="KW-1185">Reference proteome</keyword>
<dbReference type="InterPro" id="IPR001810">
    <property type="entry name" value="F-box_dom"/>
</dbReference>
<reference evidence="4 5" key="1">
    <citation type="submission" date="2018-09" db="EMBL/GenBank/DDBJ databases">
        <title>A high-quality reference genome of wild soybean provides a powerful tool to mine soybean genomes.</title>
        <authorList>
            <person name="Xie M."/>
            <person name="Chung C.Y.L."/>
            <person name="Li M.-W."/>
            <person name="Wong F.-L."/>
            <person name="Chan T.-F."/>
            <person name="Lam H.-M."/>
        </authorList>
    </citation>
    <scope>NUCLEOTIDE SEQUENCE [LARGE SCALE GENOMIC DNA]</scope>
    <source>
        <strain evidence="5">cv. W05</strain>
        <tissue evidence="4">Hypocotyl of etiolated seedlings</tissue>
    </source>
</reference>
<dbReference type="InterPro" id="IPR050796">
    <property type="entry name" value="SCF_F-box_component"/>
</dbReference>
<dbReference type="Pfam" id="PF07734">
    <property type="entry name" value="FBA_1"/>
    <property type="match status" value="1"/>
</dbReference>